<sequence length="62" mass="6774">MNKRLTYPQAIQAAATLLASEKVSARAVDDDKQAELVSDLFALADRIYHASIGFSTDEELGF</sequence>
<comment type="caution">
    <text evidence="1">The sequence shown here is derived from an EMBL/GenBank/DDBJ whole genome shotgun (WGS) entry which is preliminary data.</text>
</comment>
<evidence type="ECO:0000313" key="1">
    <source>
        <dbReference type="EMBL" id="EER47560.1"/>
    </source>
</evidence>
<accession>C5S0X7</accession>
<proteinExistence type="predicted"/>
<organism evidence="1 2">
    <name type="scientific">Actinobacillus minor NM305</name>
    <dbReference type="NCBI Taxonomy" id="637911"/>
    <lineage>
        <taxon>Bacteria</taxon>
        <taxon>Pseudomonadati</taxon>
        <taxon>Pseudomonadota</taxon>
        <taxon>Gammaproteobacteria</taxon>
        <taxon>Pasteurellales</taxon>
        <taxon>Pasteurellaceae</taxon>
        <taxon>Actinobacillus</taxon>
    </lineage>
</organism>
<gene>
    <name evidence="1" type="ORF">AM305_07763</name>
</gene>
<dbReference type="EMBL" id="ACQL01000069">
    <property type="protein sequence ID" value="EER47560.1"/>
    <property type="molecule type" value="Genomic_DNA"/>
</dbReference>
<dbReference type="eggNOG" id="ENOG5031KE3">
    <property type="taxonomic scope" value="Bacteria"/>
</dbReference>
<dbReference type="Proteomes" id="UP000005532">
    <property type="component" value="Unassembled WGS sequence"/>
</dbReference>
<protein>
    <submittedName>
        <fullName evidence="1">Uncharacterized protein</fullName>
    </submittedName>
</protein>
<evidence type="ECO:0000313" key="2">
    <source>
        <dbReference type="Proteomes" id="UP000005532"/>
    </source>
</evidence>
<name>C5S0X7_9PAST</name>
<dbReference type="AlphaFoldDB" id="C5S0X7"/>
<reference evidence="1 2" key="1">
    <citation type="journal article" date="2010" name="Vet. Microbiol.">
        <title>Production of haemolysins by strains of the Actinobacillus minor/porcitonsillarum complex.</title>
        <authorList>
            <person name="Arya G."/>
            <person name="Niven D.F."/>
        </authorList>
    </citation>
    <scope>NUCLEOTIDE SEQUENCE [LARGE SCALE GENOMIC DNA]</scope>
    <source>
        <strain evidence="1 2">NM305</strain>
    </source>
</reference>